<proteinExistence type="predicted"/>
<dbReference type="InterPro" id="IPR027056">
    <property type="entry name" value="Gluconate_2DH_su3"/>
</dbReference>
<evidence type="ECO:0000313" key="1">
    <source>
        <dbReference type="EMBL" id="MFC7062091.1"/>
    </source>
</evidence>
<evidence type="ECO:0000313" key="2">
    <source>
        <dbReference type="Proteomes" id="UP001596410"/>
    </source>
</evidence>
<name>A0ABW2EKU1_9BACI</name>
<comment type="caution">
    <text evidence="1">The sequence shown here is derived from an EMBL/GenBank/DDBJ whole genome shotgun (WGS) entry which is preliminary data.</text>
</comment>
<protein>
    <submittedName>
        <fullName evidence="1">Gluconate 2-dehydrogenase subunit 3 family protein</fullName>
        <ecNumber evidence="1">1.-.-.-</ecNumber>
    </submittedName>
</protein>
<gene>
    <name evidence="1" type="ORF">ACFQIC_09500</name>
</gene>
<dbReference type="EMBL" id="JBHSZV010000023">
    <property type="protein sequence ID" value="MFC7062091.1"/>
    <property type="molecule type" value="Genomic_DNA"/>
</dbReference>
<accession>A0ABW2EKU1</accession>
<reference evidence="2" key="1">
    <citation type="journal article" date="2019" name="Int. J. Syst. Evol. Microbiol.">
        <title>The Global Catalogue of Microorganisms (GCM) 10K type strain sequencing project: providing services to taxonomists for standard genome sequencing and annotation.</title>
        <authorList>
            <consortium name="The Broad Institute Genomics Platform"/>
            <consortium name="The Broad Institute Genome Sequencing Center for Infectious Disease"/>
            <person name="Wu L."/>
            <person name="Ma J."/>
        </authorList>
    </citation>
    <scope>NUCLEOTIDE SEQUENCE [LARGE SCALE GENOMIC DNA]</scope>
    <source>
        <strain evidence="2">CGMCC 4.1621</strain>
    </source>
</reference>
<sequence length="117" mass="13523">MYFTRQSDFHILSAATERIYPKDENGPGAVQLGAPYFIDHQLAGDYGKNEREYMQGPFISGTEYQGYQTPLRRHEIFMVGIRAIEEESKSNYDSSFVDLEGEKQDEVLKNSRMMKLN</sequence>
<dbReference type="Pfam" id="PF13618">
    <property type="entry name" value="Gluconate_2-dh3"/>
    <property type="match status" value="1"/>
</dbReference>
<dbReference type="RefSeq" id="WP_390217060.1">
    <property type="nucleotide sequence ID" value="NZ_JBHSZV010000023.1"/>
</dbReference>
<dbReference type="GO" id="GO:0016491">
    <property type="term" value="F:oxidoreductase activity"/>
    <property type="evidence" value="ECO:0007669"/>
    <property type="project" value="UniProtKB-KW"/>
</dbReference>
<keyword evidence="2" id="KW-1185">Reference proteome</keyword>
<keyword evidence="1" id="KW-0560">Oxidoreductase</keyword>
<organism evidence="1 2">
    <name type="scientific">Halobacillus seohaensis</name>
    <dbReference type="NCBI Taxonomy" id="447421"/>
    <lineage>
        <taxon>Bacteria</taxon>
        <taxon>Bacillati</taxon>
        <taxon>Bacillota</taxon>
        <taxon>Bacilli</taxon>
        <taxon>Bacillales</taxon>
        <taxon>Bacillaceae</taxon>
        <taxon>Halobacillus</taxon>
    </lineage>
</organism>
<dbReference type="EC" id="1.-.-.-" evidence="1"/>
<dbReference type="Proteomes" id="UP001596410">
    <property type="component" value="Unassembled WGS sequence"/>
</dbReference>